<dbReference type="Proteomes" id="UP000000600">
    <property type="component" value="Unassembled WGS sequence"/>
</dbReference>
<name>A0CGG1_PARTE</name>
<protein>
    <submittedName>
        <fullName evidence="1">Uncharacterized protein</fullName>
    </submittedName>
</protein>
<accession>A0CGG1</accession>
<dbReference type="InParanoid" id="A0CGG1"/>
<dbReference type="GeneID" id="5023060"/>
<dbReference type="KEGG" id="ptm:GSPATT00007318001"/>
<dbReference type="SUPFAM" id="SSF57184">
    <property type="entry name" value="Growth factor receptor domain"/>
    <property type="match status" value="1"/>
</dbReference>
<reference evidence="1 2" key="1">
    <citation type="journal article" date="2006" name="Nature">
        <title>Global trends of whole-genome duplications revealed by the ciliate Paramecium tetraurelia.</title>
        <authorList>
            <consortium name="Genoscope"/>
            <person name="Aury J.-M."/>
            <person name="Jaillon O."/>
            <person name="Duret L."/>
            <person name="Noel B."/>
            <person name="Jubin C."/>
            <person name="Porcel B.M."/>
            <person name="Segurens B."/>
            <person name="Daubin V."/>
            <person name="Anthouard V."/>
            <person name="Aiach N."/>
            <person name="Arnaiz O."/>
            <person name="Billaut A."/>
            <person name="Beisson J."/>
            <person name="Blanc I."/>
            <person name="Bouhouche K."/>
            <person name="Camara F."/>
            <person name="Duharcourt S."/>
            <person name="Guigo R."/>
            <person name="Gogendeau D."/>
            <person name="Katinka M."/>
            <person name="Keller A.-M."/>
            <person name="Kissmehl R."/>
            <person name="Klotz C."/>
            <person name="Koll F."/>
            <person name="Le Moue A."/>
            <person name="Lepere C."/>
            <person name="Malinsky S."/>
            <person name="Nowacki M."/>
            <person name="Nowak J.K."/>
            <person name="Plattner H."/>
            <person name="Poulain J."/>
            <person name="Ruiz F."/>
            <person name="Serrano V."/>
            <person name="Zagulski M."/>
            <person name="Dessen P."/>
            <person name="Betermier M."/>
            <person name="Weissenbach J."/>
            <person name="Scarpelli C."/>
            <person name="Schachter V."/>
            <person name="Sperling L."/>
            <person name="Meyer E."/>
            <person name="Cohen J."/>
            <person name="Wincker P."/>
        </authorList>
    </citation>
    <scope>NUCLEOTIDE SEQUENCE [LARGE SCALE GENOMIC DNA]</scope>
    <source>
        <strain evidence="1 2">Stock d4-2</strain>
    </source>
</reference>
<dbReference type="HOGENOM" id="CLU_1167795_0_0_1"/>
<dbReference type="AlphaFoldDB" id="A0CGG1"/>
<evidence type="ECO:0000313" key="2">
    <source>
        <dbReference type="Proteomes" id="UP000000600"/>
    </source>
</evidence>
<proteinExistence type="predicted"/>
<sequence>MLLMRTRVLCQQNIWNCQICPSELHCKTFYHQDKISQDNWKQQVRSFYYAAIQSYDMSHDFTEFSQSSEIQDFEIVCLDCVQGFDLQNKQCIPQCPTLCLECVRSNGQNICIRCPLEVNQRIISLYNNQCIRCPPNCNLCRKRDQAEIFLINPIFQNSNYWDYSNQCLGFNSDSNLYYNSFFGLVFQQIDIDTKQENQVTLELNLICSEIVYQNLTFHLDDSLIFCSIQQRIILQVGE</sequence>
<gene>
    <name evidence="1" type="ORF">GSPATT00007318001</name>
</gene>
<organism evidence="1 2">
    <name type="scientific">Paramecium tetraurelia</name>
    <dbReference type="NCBI Taxonomy" id="5888"/>
    <lineage>
        <taxon>Eukaryota</taxon>
        <taxon>Sar</taxon>
        <taxon>Alveolata</taxon>
        <taxon>Ciliophora</taxon>
        <taxon>Intramacronucleata</taxon>
        <taxon>Oligohymenophorea</taxon>
        <taxon>Peniculida</taxon>
        <taxon>Parameciidae</taxon>
        <taxon>Paramecium</taxon>
    </lineage>
</organism>
<keyword evidence="2" id="KW-1185">Reference proteome</keyword>
<dbReference type="RefSeq" id="XP_001437275.1">
    <property type="nucleotide sequence ID" value="XM_001437238.1"/>
</dbReference>
<evidence type="ECO:0000313" key="1">
    <source>
        <dbReference type="EMBL" id="CAK69878.1"/>
    </source>
</evidence>
<dbReference type="InterPro" id="IPR009030">
    <property type="entry name" value="Growth_fac_rcpt_cys_sf"/>
</dbReference>
<dbReference type="EMBL" id="CT868074">
    <property type="protein sequence ID" value="CAK69878.1"/>
    <property type="molecule type" value="Genomic_DNA"/>
</dbReference>